<keyword evidence="5" id="KW-0805">Transcription regulation</keyword>
<evidence type="ECO:0000256" key="4">
    <source>
        <dbReference type="ARBA" id="ARBA00023012"/>
    </source>
</evidence>
<keyword evidence="7" id="KW-0804">Transcription</keyword>
<feature type="modified residue" description="4-aspartylphosphate" evidence="8">
    <location>
        <position position="67"/>
    </location>
</feature>
<dbReference type="Gene3D" id="3.40.50.2300">
    <property type="match status" value="1"/>
</dbReference>
<feature type="domain" description="Response regulatory" evidence="10">
    <location>
        <begin position="15"/>
        <end position="132"/>
    </location>
</feature>
<dbReference type="Pfam" id="PF00072">
    <property type="entry name" value="Response_reg"/>
    <property type="match status" value="1"/>
</dbReference>
<evidence type="ECO:0000256" key="5">
    <source>
        <dbReference type="ARBA" id="ARBA00023015"/>
    </source>
</evidence>
<evidence type="ECO:0000313" key="11">
    <source>
        <dbReference type="EMBL" id="MBP2113672.1"/>
    </source>
</evidence>
<dbReference type="Gene3D" id="1.10.10.60">
    <property type="entry name" value="Homeodomain-like"/>
    <property type="match status" value="2"/>
</dbReference>
<dbReference type="SUPFAM" id="SSF46689">
    <property type="entry name" value="Homeodomain-like"/>
    <property type="match status" value="2"/>
</dbReference>
<dbReference type="SMART" id="SM00448">
    <property type="entry name" value="REC"/>
    <property type="match status" value="1"/>
</dbReference>
<organism evidence="11 12">
    <name type="scientific">Paenibacillus silagei</name>
    <dbReference type="NCBI Taxonomy" id="1670801"/>
    <lineage>
        <taxon>Bacteria</taxon>
        <taxon>Bacillati</taxon>
        <taxon>Bacillota</taxon>
        <taxon>Bacilli</taxon>
        <taxon>Bacillales</taxon>
        <taxon>Paenibacillaceae</taxon>
        <taxon>Paenibacillus</taxon>
    </lineage>
</organism>
<dbReference type="PROSITE" id="PS01124">
    <property type="entry name" value="HTH_ARAC_FAMILY_2"/>
    <property type="match status" value="1"/>
</dbReference>
<dbReference type="PANTHER" id="PTHR42713">
    <property type="entry name" value="HISTIDINE KINASE-RELATED"/>
    <property type="match status" value="1"/>
</dbReference>
<keyword evidence="4" id="KW-0902">Two-component regulatory system</keyword>
<evidence type="ECO:0000256" key="2">
    <source>
        <dbReference type="ARBA" id="ARBA00022490"/>
    </source>
</evidence>
<evidence type="ECO:0000256" key="3">
    <source>
        <dbReference type="ARBA" id="ARBA00022553"/>
    </source>
</evidence>
<dbReference type="SMART" id="SM00342">
    <property type="entry name" value="HTH_ARAC"/>
    <property type="match status" value="1"/>
</dbReference>
<sequence>MFHDLTGGVDAEVYGIIIVDDELFVRKGLIGMIDWEGSGFRIVDEADNGEDALELIRAKRPQLVITDIRMPVLDGIGLIEAVTEEQLGTEFIIISGYNDFRYAQQAVRYGVLDYVLKPINEHEIVKALHKFRDLFTARKQLQDRLSIHEGVKRVEALIRGEAVDEVLDAWEQQWIEAGSRQFTYVLLEVNNVFPWSGQSMPGKAELKEAIRQAVQQFTAETPIIYEHRRFFGFIVPEHYLANHEGELRSFLEHCLSKLYQRYPLQVQAYAGRPVSTLQELKHSYTSAKQTVEYKYVRPAQPILLSSDIAGLSLNYIHTSSRVFQALIEAIEEGKHTEIMGGIGKLFAEFQEKLVSREAMKAVAIQCVHSVLHTIRSMEGDEKQLASLVPMMNWPDHNITLAELRSLFEAFALEAAERIQELYQSYGSSGLYRIKCYVDRNFHENLNLKQIAGQFYMNSAYLGQVFKKNYGMYFNDYLLQLRITEAKKLLRQTDLRIYEIAEQVGFKNADYFVTQFEKLEQRTPTEYRNRTGNR</sequence>
<dbReference type="PROSITE" id="PS50110">
    <property type="entry name" value="RESPONSE_REGULATORY"/>
    <property type="match status" value="1"/>
</dbReference>
<evidence type="ECO:0000256" key="6">
    <source>
        <dbReference type="ARBA" id="ARBA00023125"/>
    </source>
</evidence>
<protein>
    <submittedName>
        <fullName evidence="11">Two-component system response regulator YesN</fullName>
    </submittedName>
</protein>
<dbReference type="PROSITE" id="PS00041">
    <property type="entry name" value="HTH_ARAC_FAMILY_1"/>
    <property type="match status" value="1"/>
</dbReference>
<dbReference type="SUPFAM" id="SSF52172">
    <property type="entry name" value="CheY-like"/>
    <property type="match status" value="1"/>
</dbReference>
<name>A0ABS4NUD1_9BACL</name>
<keyword evidence="12" id="KW-1185">Reference proteome</keyword>
<accession>A0ABS4NUD1</accession>
<evidence type="ECO:0000313" key="12">
    <source>
        <dbReference type="Proteomes" id="UP000773462"/>
    </source>
</evidence>
<comment type="caution">
    <text evidence="11">The sequence shown here is derived from an EMBL/GenBank/DDBJ whole genome shotgun (WGS) entry which is preliminary data.</text>
</comment>
<dbReference type="EMBL" id="JAGGLV010000012">
    <property type="protein sequence ID" value="MBP2113672.1"/>
    <property type="molecule type" value="Genomic_DNA"/>
</dbReference>
<evidence type="ECO:0000259" key="10">
    <source>
        <dbReference type="PROSITE" id="PS50110"/>
    </source>
</evidence>
<feature type="domain" description="HTH araC/xylS-type" evidence="9">
    <location>
        <begin position="431"/>
        <end position="529"/>
    </location>
</feature>
<proteinExistence type="predicted"/>
<dbReference type="Proteomes" id="UP000773462">
    <property type="component" value="Unassembled WGS sequence"/>
</dbReference>
<evidence type="ECO:0000256" key="1">
    <source>
        <dbReference type="ARBA" id="ARBA00004496"/>
    </source>
</evidence>
<comment type="subcellular location">
    <subcellularLocation>
        <location evidence="1">Cytoplasm</location>
    </subcellularLocation>
</comment>
<evidence type="ECO:0000259" key="9">
    <source>
        <dbReference type="PROSITE" id="PS01124"/>
    </source>
</evidence>
<gene>
    <name evidence="11" type="ORF">J2Z70_003833</name>
</gene>
<dbReference type="InterPro" id="IPR001789">
    <property type="entry name" value="Sig_transdc_resp-reg_receiver"/>
</dbReference>
<evidence type="ECO:0000256" key="8">
    <source>
        <dbReference type="PROSITE-ProRule" id="PRU00169"/>
    </source>
</evidence>
<keyword evidence="3 8" id="KW-0597">Phosphoprotein</keyword>
<reference evidence="11 12" key="1">
    <citation type="submission" date="2021-03" db="EMBL/GenBank/DDBJ databases">
        <title>Genomic Encyclopedia of Type Strains, Phase IV (KMG-IV): sequencing the most valuable type-strain genomes for metagenomic binning, comparative biology and taxonomic classification.</title>
        <authorList>
            <person name="Goeker M."/>
        </authorList>
    </citation>
    <scope>NUCLEOTIDE SEQUENCE [LARGE SCALE GENOMIC DNA]</scope>
    <source>
        <strain evidence="11 12">DSM 101953</strain>
    </source>
</reference>
<evidence type="ECO:0000256" key="7">
    <source>
        <dbReference type="ARBA" id="ARBA00023163"/>
    </source>
</evidence>
<dbReference type="InterPro" id="IPR018062">
    <property type="entry name" value="HTH_AraC-typ_CS"/>
</dbReference>
<dbReference type="CDD" id="cd17536">
    <property type="entry name" value="REC_YesN-like"/>
    <property type="match status" value="1"/>
</dbReference>
<keyword evidence="6" id="KW-0238">DNA-binding</keyword>
<dbReference type="InterPro" id="IPR011006">
    <property type="entry name" value="CheY-like_superfamily"/>
</dbReference>
<dbReference type="PANTHER" id="PTHR42713:SF3">
    <property type="entry name" value="TRANSCRIPTIONAL REGULATORY PROTEIN HPTR"/>
    <property type="match status" value="1"/>
</dbReference>
<keyword evidence="2" id="KW-0963">Cytoplasm</keyword>
<dbReference type="InterPro" id="IPR051552">
    <property type="entry name" value="HptR"/>
</dbReference>
<dbReference type="RefSeq" id="WP_209875812.1">
    <property type="nucleotide sequence ID" value="NZ_JAGGLV010000012.1"/>
</dbReference>
<dbReference type="InterPro" id="IPR018060">
    <property type="entry name" value="HTH_AraC"/>
</dbReference>
<dbReference type="InterPro" id="IPR009057">
    <property type="entry name" value="Homeodomain-like_sf"/>
</dbReference>
<dbReference type="Pfam" id="PF12833">
    <property type="entry name" value="HTH_18"/>
    <property type="match status" value="1"/>
</dbReference>